<keyword evidence="1" id="KW-1133">Transmembrane helix</keyword>
<accession>A0A097EQ55</accession>
<evidence type="ECO:0000313" key="3">
    <source>
        <dbReference type="Proteomes" id="UP000029672"/>
    </source>
</evidence>
<evidence type="ECO:0000313" key="2">
    <source>
        <dbReference type="EMBL" id="AIT09703.1"/>
    </source>
</evidence>
<protein>
    <submittedName>
        <fullName evidence="2">Uncharacterized protein</fullName>
    </submittedName>
</protein>
<feature type="transmembrane region" description="Helical" evidence="1">
    <location>
        <begin position="134"/>
        <end position="162"/>
    </location>
</feature>
<dbReference type="AlphaFoldDB" id="A0A097EQ55"/>
<organism evidence="2 3">
    <name type="scientific">Candidatus Francisella endociliophora</name>
    <dbReference type="NCBI Taxonomy" id="653937"/>
    <lineage>
        <taxon>Bacteria</taxon>
        <taxon>Pseudomonadati</taxon>
        <taxon>Pseudomonadota</taxon>
        <taxon>Gammaproteobacteria</taxon>
        <taxon>Thiotrichales</taxon>
        <taxon>Francisellaceae</taxon>
        <taxon>Francisella</taxon>
    </lineage>
</organism>
<name>A0A097EQ55_9GAMM</name>
<dbReference type="RefSeq" id="WP_040009861.1">
    <property type="nucleotide sequence ID" value="NZ_CP009574.1"/>
</dbReference>
<keyword evidence="1" id="KW-0472">Membrane</keyword>
<keyword evidence="3" id="KW-1185">Reference proteome</keyword>
<feature type="transmembrane region" description="Helical" evidence="1">
    <location>
        <begin position="48"/>
        <end position="67"/>
    </location>
</feature>
<gene>
    <name evidence="2" type="ORF">LO80_06820</name>
</gene>
<feature type="transmembrane region" description="Helical" evidence="1">
    <location>
        <begin position="99"/>
        <end position="122"/>
    </location>
</feature>
<reference evidence="2 3" key="1">
    <citation type="submission" date="2014-10" db="EMBL/GenBank/DDBJ databases">
        <title>Whole genome sequence of Francisella endociliophora strain FSC1006, isolated from a laboratory culture of the marine ciliate Euplotes raikovi.</title>
        <authorList>
            <person name="Granberg M."/>
            <person name="Backman S."/>
            <person name="Lundmark E."/>
            <person name="Nilsson E."/>
            <person name="Karlsson E."/>
            <person name="Thelaus J."/>
            <person name="Ohrman C."/>
            <person name="Larkeryd A."/>
            <person name="Stenberg P."/>
        </authorList>
    </citation>
    <scope>NUCLEOTIDE SEQUENCE [LARGE SCALE GENOMIC DNA]</scope>
    <source>
        <strain evidence="2 3">FSC1006</strain>
    </source>
</reference>
<dbReference type="KEGG" id="frf:LO80_06820"/>
<dbReference type="EMBL" id="CP009574">
    <property type="protein sequence ID" value="AIT09703.1"/>
    <property type="molecule type" value="Genomic_DNA"/>
</dbReference>
<evidence type="ECO:0000256" key="1">
    <source>
        <dbReference type="SAM" id="Phobius"/>
    </source>
</evidence>
<proteinExistence type="predicted"/>
<dbReference type="HOGENOM" id="CLU_1608425_0_0_6"/>
<dbReference type="Proteomes" id="UP000029672">
    <property type="component" value="Chromosome"/>
</dbReference>
<feature type="transmembrane region" description="Helical" evidence="1">
    <location>
        <begin position="20"/>
        <end position="36"/>
    </location>
</feature>
<keyword evidence="1" id="KW-0812">Transmembrane</keyword>
<sequence length="165" mass="19161">MLRPFKYYFAVVKNYNHQLFYYLMPMIIIAIYFYAHGQSFDLQQIVNFCRTFLPFTSAIFFSALVSLPSMENHKICSKMQKVVAAPKYLNSNDDFSCKAYLSIILGYVCFLSSTLFLVSLIVNNAELNDFLSNFLAMFMLWGTASIVINMIYTIRVFMIAAWQDD</sequence>